<comment type="caution">
    <text evidence="10">The sequence shown here is derived from an EMBL/GenBank/DDBJ whole genome shotgun (WGS) entry which is preliminary data.</text>
</comment>
<dbReference type="InterPro" id="IPR039430">
    <property type="entry name" value="Thymidylate_kin-like_dom"/>
</dbReference>
<keyword evidence="4" id="KW-0545">Nucleotide biosynthesis</keyword>
<dbReference type="GO" id="GO:0006235">
    <property type="term" value="P:dTTP biosynthetic process"/>
    <property type="evidence" value="ECO:0007669"/>
    <property type="project" value="TreeGrafter"/>
</dbReference>
<keyword evidence="7" id="KW-0067">ATP-binding</keyword>
<evidence type="ECO:0000256" key="7">
    <source>
        <dbReference type="ARBA" id="ARBA00022840"/>
    </source>
</evidence>
<evidence type="ECO:0000256" key="3">
    <source>
        <dbReference type="ARBA" id="ARBA00022679"/>
    </source>
</evidence>
<proteinExistence type="inferred from homology"/>
<dbReference type="Pfam" id="PF02223">
    <property type="entry name" value="Thymidylate_kin"/>
    <property type="match status" value="1"/>
</dbReference>
<dbReference type="Gene3D" id="3.40.50.300">
    <property type="entry name" value="P-loop containing nucleotide triphosphate hydrolases"/>
    <property type="match status" value="1"/>
</dbReference>
<sequence>MVRAFIVLEGIDGSGTTTHSQLLTKFLEEKGLNVHLTQEPSSSIIGDLLKKILLDENIPPETDALLFAADRYIHYNNEIEKKLENGYIVISDRYLESSIVYQSSQTYQISIEWIENINKFVGIPDITIILDLPPEVSLKRKLSHLKSTGKNKEKFENLDFLVKVRNRFLERAKEKG</sequence>
<dbReference type="GO" id="GO:0006233">
    <property type="term" value="P:dTDP biosynthetic process"/>
    <property type="evidence" value="ECO:0007669"/>
    <property type="project" value="InterPro"/>
</dbReference>
<evidence type="ECO:0000256" key="8">
    <source>
        <dbReference type="ARBA" id="ARBA00048743"/>
    </source>
</evidence>
<evidence type="ECO:0000313" key="10">
    <source>
        <dbReference type="EMBL" id="GAH00916.1"/>
    </source>
</evidence>
<evidence type="ECO:0000256" key="4">
    <source>
        <dbReference type="ARBA" id="ARBA00022727"/>
    </source>
</evidence>
<reference evidence="10" key="1">
    <citation type="journal article" date="2014" name="Front. Microbiol.">
        <title>High frequency of phylogenetically diverse reductive dehalogenase-homologous genes in deep subseafloor sedimentary metagenomes.</title>
        <authorList>
            <person name="Kawai M."/>
            <person name="Futagami T."/>
            <person name="Toyoda A."/>
            <person name="Takaki Y."/>
            <person name="Nishi S."/>
            <person name="Hori S."/>
            <person name="Arai W."/>
            <person name="Tsubouchi T."/>
            <person name="Morono Y."/>
            <person name="Uchiyama I."/>
            <person name="Ito T."/>
            <person name="Fujiyama A."/>
            <person name="Inagaki F."/>
            <person name="Takami H."/>
        </authorList>
    </citation>
    <scope>NUCLEOTIDE SEQUENCE</scope>
    <source>
        <strain evidence="10">Expedition CK06-06</strain>
    </source>
</reference>
<keyword evidence="3" id="KW-0808">Transferase</keyword>
<dbReference type="SUPFAM" id="SSF52540">
    <property type="entry name" value="P-loop containing nucleoside triphosphate hydrolases"/>
    <property type="match status" value="1"/>
</dbReference>
<dbReference type="NCBIfam" id="TIGR00041">
    <property type="entry name" value="DTMP_kinase"/>
    <property type="match status" value="1"/>
</dbReference>
<organism evidence="10">
    <name type="scientific">marine sediment metagenome</name>
    <dbReference type="NCBI Taxonomy" id="412755"/>
    <lineage>
        <taxon>unclassified sequences</taxon>
        <taxon>metagenomes</taxon>
        <taxon>ecological metagenomes</taxon>
    </lineage>
</organism>
<dbReference type="PANTHER" id="PTHR10344:SF4">
    <property type="entry name" value="UMP-CMP KINASE 2, MITOCHONDRIAL"/>
    <property type="match status" value="1"/>
</dbReference>
<keyword evidence="5" id="KW-0547">Nucleotide-binding</keyword>
<feature type="domain" description="Thymidylate kinase-like" evidence="9">
    <location>
        <begin position="8"/>
        <end position="174"/>
    </location>
</feature>
<dbReference type="GO" id="GO:0005737">
    <property type="term" value="C:cytoplasm"/>
    <property type="evidence" value="ECO:0007669"/>
    <property type="project" value="TreeGrafter"/>
</dbReference>
<name>X1BYL6_9ZZZZ</name>
<dbReference type="InterPro" id="IPR018094">
    <property type="entry name" value="Thymidylate_kinase"/>
</dbReference>
<dbReference type="AlphaFoldDB" id="X1BYL6"/>
<dbReference type="InterPro" id="IPR018095">
    <property type="entry name" value="Thymidylate_kin_CS"/>
</dbReference>
<comment type="similarity">
    <text evidence="1">Belongs to the thymidylate kinase family.</text>
</comment>
<evidence type="ECO:0000256" key="1">
    <source>
        <dbReference type="ARBA" id="ARBA00009776"/>
    </source>
</evidence>
<dbReference type="HAMAP" id="MF_00165">
    <property type="entry name" value="Thymidylate_kinase"/>
    <property type="match status" value="1"/>
</dbReference>
<dbReference type="PROSITE" id="PS01331">
    <property type="entry name" value="THYMIDYLATE_KINASE"/>
    <property type="match status" value="1"/>
</dbReference>
<dbReference type="GO" id="GO:0005524">
    <property type="term" value="F:ATP binding"/>
    <property type="evidence" value="ECO:0007669"/>
    <property type="project" value="UniProtKB-KW"/>
</dbReference>
<evidence type="ECO:0000256" key="5">
    <source>
        <dbReference type="ARBA" id="ARBA00022741"/>
    </source>
</evidence>
<comment type="catalytic activity">
    <reaction evidence="8">
        <text>dTMP + ATP = dTDP + ADP</text>
        <dbReference type="Rhea" id="RHEA:13517"/>
        <dbReference type="ChEBI" id="CHEBI:30616"/>
        <dbReference type="ChEBI" id="CHEBI:58369"/>
        <dbReference type="ChEBI" id="CHEBI:63528"/>
        <dbReference type="ChEBI" id="CHEBI:456216"/>
        <dbReference type="EC" id="2.7.4.9"/>
    </reaction>
</comment>
<dbReference type="EC" id="2.7.4.9" evidence="2"/>
<protein>
    <recommendedName>
        <fullName evidence="2">dTMP kinase</fullName>
        <ecNumber evidence="2">2.7.4.9</ecNumber>
    </recommendedName>
</protein>
<dbReference type="InterPro" id="IPR027417">
    <property type="entry name" value="P-loop_NTPase"/>
</dbReference>
<dbReference type="GO" id="GO:0004798">
    <property type="term" value="F:dTMP kinase activity"/>
    <property type="evidence" value="ECO:0007669"/>
    <property type="project" value="UniProtKB-EC"/>
</dbReference>
<evidence type="ECO:0000256" key="6">
    <source>
        <dbReference type="ARBA" id="ARBA00022777"/>
    </source>
</evidence>
<feature type="non-terminal residue" evidence="10">
    <location>
        <position position="176"/>
    </location>
</feature>
<dbReference type="PANTHER" id="PTHR10344">
    <property type="entry name" value="THYMIDYLATE KINASE"/>
    <property type="match status" value="1"/>
</dbReference>
<evidence type="ECO:0000259" key="9">
    <source>
        <dbReference type="Pfam" id="PF02223"/>
    </source>
</evidence>
<gene>
    <name evidence="10" type="ORF">S01H4_45662</name>
</gene>
<dbReference type="GO" id="GO:0006227">
    <property type="term" value="P:dUDP biosynthetic process"/>
    <property type="evidence" value="ECO:0007669"/>
    <property type="project" value="TreeGrafter"/>
</dbReference>
<accession>X1BYL6</accession>
<dbReference type="CDD" id="cd01672">
    <property type="entry name" value="TMPK"/>
    <property type="match status" value="1"/>
</dbReference>
<dbReference type="EMBL" id="BART01025439">
    <property type="protein sequence ID" value="GAH00916.1"/>
    <property type="molecule type" value="Genomic_DNA"/>
</dbReference>
<keyword evidence="6" id="KW-0418">Kinase</keyword>
<evidence type="ECO:0000256" key="2">
    <source>
        <dbReference type="ARBA" id="ARBA00012980"/>
    </source>
</evidence>